<dbReference type="InterPro" id="IPR016181">
    <property type="entry name" value="Acyl_CoA_acyltransferase"/>
</dbReference>
<dbReference type="PANTHER" id="PTHR47237:SF1">
    <property type="entry name" value="SLL0310 PROTEIN"/>
    <property type="match status" value="1"/>
</dbReference>
<keyword evidence="3" id="KW-1185">Reference proteome</keyword>
<comment type="caution">
    <text evidence="2">The sequence shown here is derived from an EMBL/GenBank/DDBJ whole genome shotgun (WGS) entry which is preliminary data.</text>
</comment>
<sequence>MNTRYGFSPSNSYMTWYNYGRIDPRTCLINKHEDLMLLPVEHVLLSDLIKYDTGVHHVPRPEYLYHWITSENSITYVAFRDGTICGYGVLRSQDCYNQIGPLYADDNRVALALFRHLNSHLSEDQTVGFSCPVTNGFATHFATKNRMMKPGFPLVFMSKPTAFEPDLRRVYAMSSVSFGLC</sequence>
<dbReference type="Pfam" id="PF18014">
    <property type="entry name" value="Acetyltransf_18"/>
    <property type="match status" value="1"/>
</dbReference>
<dbReference type="Proteomes" id="UP000242188">
    <property type="component" value="Unassembled WGS sequence"/>
</dbReference>
<dbReference type="OrthoDB" id="6084361at2759"/>
<dbReference type="InterPro" id="IPR052729">
    <property type="entry name" value="Acyl/Acetyltrans_Enzymes"/>
</dbReference>
<organism evidence="2 3">
    <name type="scientific">Mizuhopecten yessoensis</name>
    <name type="common">Japanese scallop</name>
    <name type="synonym">Patinopecten yessoensis</name>
    <dbReference type="NCBI Taxonomy" id="6573"/>
    <lineage>
        <taxon>Eukaryota</taxon>
        <taxon>Metazoa</taxon>
        <taxon>Spiralia</taxon>
        <taxon>Lophotrochozoa</taxon>
        <taxon>Mollusca</taxon>
        <taxon>Bivalvia</taxon>
        <taxon>Autobranchia</taxon>
        <taxon>Pteriomorphia</taxon>
        <taxon>Pectinida</taxon>
        <taxon>Pectinoidea</taxon>
        <taxon>Pectinidae</taxon>
        <taxon>Mizuhopecten</taxon>
    </lineage>
</organism>
<dbReference type="AlphaFoldDB" id="A0A210Q6K4"/>
<dbReference type="STRING" id="6573.A0A210Q6K4"/>
<dbReference type="InterPro" id="IPR041496">
    <property type="entry name" value="YitH/HolE_GNAT"/>
</dbReference>
<dbReference type="Gene3D" id="3.40.630.90">
    <property type="match status" value="1"/>
</dbReference>
<evidence type="ECO:0000259" key="1">
    <source>
        <dbReference type="Pfam" id="PF18014"/>
    </source>
</evidence>
<proteinExistence type="predicted"/>
<evidence type="ECO:0000313" key="3">
    <source>
        <dbReference type="Proteomes" id="UP000242188"/>
    </source>
</evidence>
<feature type="domain" description="YitH/HolE acetyltransferase (GNAT)" evidence="1">
    <location>
        <begin position="49"/>
        <end position="171"/>
    </location>
</feature>
<protein>
    <recommendedName>
        <fullName evidence="1">YitH/HolE acetyltransferase (GNAT) domain-containing protein</fullName>
    </recommendedName>
</protein>
<evidence type="ECO:0000313" key="2">
    <source>
        <dbReference type="EMBL" id="OWF44372.1"/>
    </source>
</evidence>
<dbReference type="SUPFAM" id="SSF55729">
    <property type="entry name" value="Acyl-CoA N-acyltransferases (Nat)"/>
    <property type="match status" value="1"/>
</dbReference>
<dbReference type="EMBL" id="NEDP02004795">
    <property type="protein sequence ID" value="OWF44372.1"/>
    <property type="molecule type" value="Genomic_DNA"/>
</dbReference>
<reference evidence="2 3" key="1">
    <citation type="journal article" date="2017" name="Nat. Ecol. Evol.">
        <title>Scallop genome provides insights into evolution of bilaterian karyotype and development.</title>
        <authorList>
            <person name="Wang S."/>
            <person name="Zhang J."/>
            <person name="Jiao W."/>
            <person name="Li J."/>
            <person name="Xun X."/>
            <person name="Sun Y."/>
            <person name="Guo X."/>
            <person name="Huan P."/>
            <person name="Dong B."/>
            <person name="Zhang L."/>
            <person name="Hu X."/>
            <person name="Sun X."/>
            <person name="Wang J."/>
            <person name="Zhao C."/>
            <person name="Wang Y."/>
            <person name="Wang D."/>
            <person name="Huang X."/>
            <person name="Wang R."/>
            <person name="Lv J."/>
            <person name="Li Y."/>
            <person name="Zhang Z."/>
            <person name="Liu B."/>
            <person name="Lu W."/>
            <person name="Hui Y."/>
            <person name="Liang J."/>
            <person name="Zhou Z."/>
            <person name="Hou R."/>
            <person name="Li X."/>
            <person name="Liu Y."/>
            <person name="Li H."/>
            <person name="Ning X."/>
            <person name="Lin Y."/>
            <person name="Zhao L."/>
            <person name="Xing Q."/>
            <person name="Dou J."/>
            <person name="Li Y."/>
            <person name="Mao J."/>
            <person name="Guo H."/>
            <person name="Dou H."/>
            <person name="Li T."/>
            <person name="Mu C."/>
            <person name="Jiang W."/>
            <person name="Fu Q."/>
            <person name="Fu X."/>
            <person name="Miao Y."/>
            <person name="Liu J."/>
            <person name="Yu Q."/>
            <person name="Li R."/>
            <person name="Liao H."/>
            <person name="Li X."/>
            <person name="Kong Y."/>
            <person name="Jiang Z."/>
            <person name="Chourrout D."/>
            <person name="Li R."/>
            <person name="Bao Z."/>
        </authorList>
    </citation>
    <scope>NUCLEOTIDE SEQUENCE [LARGE SCALE GENOMIC DNA]</scope>
    <source>
        <strain evidence="2 3">PY_sf001</strain>
    </source>
</reference>
<dbReference type="PANTHER" id="PTHR47237">
    <property type="entry name" value="SLL0310 PROTEIN"/>
    <property type="match status" value="1"/>
</dbReference>
<name>A0A210Q6K4_MIZYE</name>
<accession>A0A210Q6K4</accession>
<gene>
    <name evidence="2" type="ORF">KP79_PYT01707</name>
</gene>